<dbReference type="Proteomes" id="UP000266673">
    <property type="component" value="Unassembled WGS sequence"/>
</dbReference>
<keyword evidence="2" id="KW-1185">Reference proteome</keyword>
<dbReference type="Gene3D" id="2.40.10.10">
    <property type="entry name" value="Trypsin-like serine proteases"/>
    <property type="match status" value="2"/>
</dbReference>
<accession>A0A397W4F1</accession>
<name>A0A397W4F1_9GLOM</name>
<reference evidence="1 2" key="1">
    <citation type="submission" date="2018-06" db="EMBL/GenBank/DDBJ databases">
        <title>Comparative genomics reveals the genomic features of Rhizophagus irregularis, R. cerebriforme, R. diaphanum and Gigaspora rosea, and their symbiotic lifestyle signature.</title>
        <authorList>
            <person name="Morin E."/>
            <person name="San Clemente H."/>
            <person name="Chen E.C.H."/>
            <person name="De La Providencia I."/>
            <person name="Hainaut M."/>
            <person name="Kuo A."/>
            <person name="Kohler A."/>
            <person name="Murat C."/>
            <person name="Tang N."/>
            <person name="Roy S."/>
            <person name="Loubradou J."/>
            <person name="Henrissat B."/>
            <person name="Grigoriev I.V."/>
            <person name="Corradi N."/>
            <person name="Roux C."/>
            <person name="Martin F.M."/>
        </authorList>
    </citation>
    <scope>NUCLEOTIDE SEQUENCE [LARGE SCALE GENOMIC DNA]</scope>
    <source>
        <strain evidence="1 2">DAOM 194757</strain>
    </source>
</reference>
<dbReference type="InterPro" id="IPR009003">
    <property type="entry name" value="Peptidase_S1_PA"/>
</dbReference>
<sequence length="395" mass="44011">MVRGQSQNEPLTILWNISDAEIPDALQREMNLITVDKTLKPFLDDFNFGGTYIDFSLNMVFVKTINFTKAKEIINLTQINPHENFITFKGALNSTNRLKSVVNEMFVLADNHEAHAICVYIDVILNNVVIASFFNEAKNNTPFFDSVKIYHPILKFYDSDEEIVGNSSSINNKKLRKRNIKNVILAGDGLDYEDNKIGEGGTCSCGFWARNSLNPNISYIGTAGHCFTNQDYYHLPWDSPTTENLTSIGKTAFGATTPQDFSLIQISNKDIQPRAAIRNTNPLFQELLIKDGNAVSSHGAHLCLSGYFTHVTCGYIKALDGFYFEEDRFSDSVTIMSAKSAIGDSGGPIFRYQLDLKHVSLNGITLGGFGDELTIVTKLDLILDLEDVNIELVTV</sequence>
<protein>
    <recommendedName>
        <fullName evidence="3">Peptidase S1 domain-containing protein</fullName>
    </recommendedName>
</protein>
<proteinExistence type="predicted"/>
<dbReference type="SUPFAM" id="SSF50494">
    <property type="entry name" value="Trypsin-like serine proteases"/>
    <property type="match status" value="1"/>
</dbReference>
<evidence type="ECO:0000313" key="1">
    <source>
        <dbReference type="EMBL" id="RIB29600.1"/>
    </source>
</evidence>
<dbReference type="AlphaFoldDB" id="A0A397W4F1"/>
<dbReference type="EMBL" id="QKWP01000034">
    <property type="protein sequence ID" value="RIB29600.1"/>
    <property type="molecule type" value="Genomic_DNA"/>
</dbReference>
<comment type="caution">
    <text evidence="1">The sequence shown here is derived from an EMBL/GenBank/DDBJ whole genome shotgun (WGS) entry which is preliminary data.</text>
</comment>
<dbReference type="CDD" id="cd21112">
    <property type="entry name" value="alphaLP-like"/>
    <property type="match status" value="1"/>
</dbReference>
<dbReference type="OrthoDB" id="2345133at2759"/>
<dbReference type="InterPro" id="IPR043504">
    <property type="entry name" value="Peptidase_S1_PA_chymotrypsin"/>
</dbReference>
<organism evidence="1 2">
    <name type="scientific">Gigaspora rosea</name>
    <dbReference type="NCBI Taxonomy" id="44941"/>
    <lineage>
        <taxon>Eukaryota</taxon>
        <taxon>Fungi</taxon>
        <taxon>Fungi incertae sedis</taxon>
        <taxon>Mucoromycota</taxon>
        <taxon>Glomeromycotina</taxon>
        <taxon>Glomeromycetes</taxon>
        <taxon>Diversisporales</taxon>
        <taxon>Gigasporaceae</taxon>
        <taxon>Gigaspora</taxon>
    </lineage>
</organism>
<evidence type="ECO:0000313" key="2">
    <source>
        <dbReference type="Proteomes" id="UP000266673"/>
    </source>
</evidence>
<gene>
    <name evidence="1" type="ORF">C2G38_2154983</name>
</gene>
<evidence type="ECO:0008006" key="3">
    <source>
        <dbReference type="Google" id="ProtNLM"/>
    </source>
</evidence>